<comment type="similarity">
    <text evidence="3">Belongs to the glycosyl hydrolase 51 family.</text>
</comment>
<dbReference type="InterPro" id="IPR013780">
    <property type="entry name" value="Glyco_hydro_b"/>
</dbReference>
<evidence type="ECO:0000256" key="7">
    <source>
        <dbReference type="ARBA" id="ARBA00023295"/>
    </source>
</evidence>
<evidence type="ECO:0000256" key="8">
    <source>
        <dbReference type="ARBA" id="ARBA00037415"/>
    </source>
</evidence>
<dbReference type="PANTHER" id="PTHR43576">
    <property type="entry name" value="ALPHA-L-ARABINOFURANOSIDASE C-RELATED"/>
    <property type="match status" value="1"/>
</dbReference>
<keyword evidence="6" id="KW-0119">Carbohydrate metabolism</keyword>
<dbReference type="GO" id="GO:0046373">
    <property type="term" value="P:L-arabinose metabolic process"/>
    <property type="evidence" value="ECO:0007669"/>
    <property type="project" value="InterPro"/>
</dbReference>
<evidence type="ECO:0000256" key="4">
    <source>
        <dbReference type="ARBA" id="ARBA00012670"/>
    </source>
</evidence>
<dbReference type="EC" id="3.2.1.55" evidence="4"/>
<dbReference type="InterPro" id="IPR055235">
    <property type="entry name" value="ASD1_cat"/>
</dbReference>
<dbReference type="UniPathway" id="UPA00667"/>
<dbReference type="Pfam" id="PF06964">
    <property type="entry name" value="Alpha-L-AF_C"/>
    <property type="match status" value="1"/>
</dbReference>
<evidence type="ECO:0000256" key="5">
    <source>
        <dbReference type="ARBA" id="ARBA00022801"/>
    </source>
</evidence>
<dbReference type="SMART" id="SM00813">
    <property type="entry name" value="Alpha-L-AF_C"/>
    <property type="match status" value="1"/>
</dbReference>
<dbReference type="GO" id="GO:0046556">
    <property type="term" value="F:alpha-L-arabinofuranosidase activity"/>
    <property type="evidence" value="ECO:0007669"/>
    <property type="project" value="UniProtKB-EC"/>
</dbReference>
<keyword evidence="5" id="KW-0378">Hydrolase</keyword>
<dbReference type="AlphaFoldDB" id="A0A8H7XMF5"/>
<reference evidence="10" key="1">
    <citation type="submission" date="2021-02" db="EMBL/GenBank/DDBJ databases">
        <title>Psilocybe cubensis genome.</title>
        <authorList>
            <person name="Mckernan K.J."/>
            <person name="Crawford S."/>
            <person name="Trippe A."/>
            <person name="Kane L.T."/>
            <person name="Mclaughlin S."/>
        </authorList>
    </citation>
    <scope>NUCLEOTIDE SEQUENCE [LARGE SCALE GENOMIC DNA]</scope>
    <source>
        <strain evidence="10">MGC-MH-2018</strain>
    </source>
</reference>
<comment type="pathway">
    <text evidence="2">Glycan metabolism; L-arabinan degradation.</text>
</comment>
<dbReference type="InterPro" id="IPR017853">
    <property type="entry name" value="GH"/>
</dbReference>
<evidence type="ECO:0000313" key="10">
    <source>
        <dbReference type="EMBL" id="KAG5163886.1"/>
    </source>
</evidence>
<evidence type="ECO:0000256" key="1">
    <source>
        <dbReference type="ARBA" id="ARBA00001462"/>
    </source>
</evidence>
<dbReference type="EMBL" id="JAFIQS010000013">
    <property type="protein sequence ID" value="KAG5163886.1"/>
    <property type="molecule type" value="Genomic_DNA"/>
</dbReference>
<proteinExistence type="inferred from homology"/>
<evidence type="ECO:0000256" key="2">
    <source>
        <dbReference type="ARBA" id="ARBA00004834"/>
    </source>
</evidence>
<dbReference type="Gene3D" id="3.20.20.80">
    <property type="entry name" value="Glycosidases"/>
    <property type="match status" value="1"/>
</dbReference>
<comment type="caution">
    <text evidence="10">The sequence shown here is derived from an EMBL/GenBank/DDBJ whole genome shotgun (WGS) entry which is preliminary data.</text>
</comment>
<dbReference type="Gene3D" id="2.60.40.1180">
    <property type="entry name" value="Golgi alpha-mannosidase II"/>
    <property type="match status" value="1"/>
</dbReference>
<keyword evidence="7" id="KW-0326">Glycosidase</keyword>
<evidence type="ECO:0000256" key="3">
    <source>
        <dbReference type="ARBA" id="ARBA00007186"/>
    </source>
</evidence>
<dbReference type="SUPFAM" id="SSF51011">
    <property type="entry name" value="Glycosyl hydrolase domain"/>
    <property type="match status" value="1"/>
</dbReference>
<organism evidence="10">
    <name type="scientific">Psilocybe cubensis</name>
    <name type="common">Psychedelic mushroom</name>
    <name type="synonym">Stropharia cubensis</name>
    <dbReference type="NCBI Taxonomy" id="181762"/>
    <lineage>
        <taxon>Eukaryota</taxon>
        <taxon>Fungi</taxon>
        <taxon>Dikarya</taxon>
        <taxon>Basidiomycota</taxon>
        <taxon>Agaricomycotina</taxon>
        <taxon>Agaricomycetes</taxon>
        <taxon>Agaricomycetidae</taxon>
        <taxon>Agaricales</taxon>
        <taxon>Agaricineae</taxon>
        <taxon>Strophariaceae</taxon>
        <taxon>Psilocybe</taxon>
    </lineage>
</organism>
<dbReference type="Pfam" id="PF22848">
    <property type="entry name" value="ASD1_dom"/>
    <property type="match status" value="1"/>
</dbReference>
<sequence length="515" mass="57818">MSATSPIIRIDPARIIDEVDPRIYSGFTEHMGRCIYGGIYDPENKSGLSDERTGFRKDVMEALKALKIPIVRYPGGNFVSTYRWQDGVGPRELRPRRPELAWLTEESNQFGTDEFIAWCRELGTEPFLCLNMGTGTLEDALAWVEYCNSSSNTYYANLRRKNGHEEPYGVKANYLPRFLLLFCNEVWGSWQVGQMESHDYAKKAFQWAKALRLLDPSIKLISCGENGYSDWDRVTLRKLAPVVDFHSIHLYTTSHGKHLVNVMGPAAAEKGIEITRSLIDLAKIEGGLSKDLTVCFDEWNVWDPVRAPGEKGAEEHYDLSDALAVASWLNVFVRKADIVKIACIAQSVNVISPIITSPDGLFKQTTYYPLHLFSNLMRGASLSVHVDIPTPALVYTGPTSPKFVQDLSVHTPDSAKLTKLVDVSAVLASVGQGKEIRIAIVNKSDDMDFKVPILFGPQATVKDEFTVYEIWHEDLKANNGFDGERVRTVVKNDRLTGSYNLKSHSFQILVFQIVE</sequence>
<accession>A0A8H7XMF5</accession>
<dbReference type="PANTHER" id="PTHR43576:SF3">
    <property type="entry name" value="ALPHA-L-ARABINOFURANOSIDASE C"/>
    <property type="match status" value="1"/>
</dbReference>
<gene>
    <name evidence="10" type="ORF">JR316_011079</name>
</gene>
<dbReference type="SUPFAM" id="SSF51445">
    <property type="entry name" value="(Trans)glycosidases"/>
    <property type="match status" value="1"/>
</dbReference>
<dbReference type="GO" id="GO:0031222">
    <property type="term" value="P:arabinan catabolic process"/>
    <property type="evidence" value="ECO:0007669"/>
    <property type="project" value="UniProtKB-UniPathway"/>
</dbReference>
<comment type="catalytic activity">
    <reaction evidence="1">
        <text>Hydrolysis of terminal non-reducing alpha-L-arabinofuranoside residues in alpha-L-arabinosides.</text>
        <dbReference type="EC" id="3.2.1.55"/>
    </reaction>
</comment>
<protein>
    <recommendedName>
        <fullName evidence="4">non-reducing end alpha-L-arabinofuranosidase</fullName>
        <ecNumber evidence="4">3.2.1.55</ecNumber>
    </recommendedName>
</protein>
<name>A0A8H7XMF5_PSICU</name>
<dbReference type="InterPro" id="IPR010720">
    <property type="entry name" value="Alpha-L-AF_C"/>
</dbReference>
<comment type="function">
    <text evidence="8">Alpha-L-arabinofuranosidase involved in the degradation of arabinoxylan, a major component of plant hemicellulose. Acts only on small linear 1,5-alpha-linked L-arabinofuranosyl oligosaccharides.</text>
</comment>
<evidence type="ECO:0000256" key="6">
    <source>
        <dbReference type="ARBA" id="ARBA00023277"/>
    </source>
</evidence>
<feature type="domain" description="Alpha-L-arabinofuranosidase C-terminal" evidence="9">
    <location>
        <begin position="297"/>
        <end position="505"/>
    </location>
</feature>
<evidence type="ECO:0000259" key="9">
    <source>
        <dbReference type="SMART" id="SM00813"/>
    </source>
</evidence>